<sequence length="113" mass="13596">MHGKMKKSSRQENKRKPSPDEQRRDEKYNDDKSYCRFHRRYGHTTETCRHVMSLIQEYSNTPQSQDDAERRDQNRQAANQRRRRDEDDDAEKNAPQPLPNPDDLPPPPKRHVR</sequence>
<dbReference type="InterPro" id="IPR004827">
    <property type="entry name" value="bZIP"/>
</dbReference>
<evidence type="ECO:0000313" key="3">
    <source>
        <dbReference type="EMBL" id="CAA7032652.1"/>
    </source>
</evidence>
<evidence type="ECO:0000259" key="2">
    <source>
        <dbReference type="PROSITE" id="PS00036"/>
    </source>
</evidence>
<accession>A0A6D2IQC1</accession>
<protein>
    <recommendedName>
        <fullName evidence="2">BZIP domain-containing protein</fullName>
    </recommendedName>
</protein>
<dbReference type="GO" id="GO:0003700">
    <property type="term" value="F:DNA-binding transcription factor activity"/>
    <property type="evidence" value="ECO:0007669"/>
    <property type="project" value="InterPro"/>
</dbReference>
<comment type="caution">
    <text evidence="3">The sequence shown here is derived from an EMBL/GenBank/DDBJ whole genome shotgun (WGS) entry which is preliminary data.</text>
</comment>
<keyword evidence="4" id="KW-1185">Reference proteome</keyword>
<feature type="compositionally biased region" description="Basic and acidic residues" evidence="1">
    <location>
        <begin position="9"/>
        <end position="34"/>
    </location>
</feature>
<organism evidence="3 4">
    <name type="scientific">Microthlaspi erraticum</name>
    <dbReference type="NCBI Taxonomy" id="1685480"/>
    <lineage>
        <taxon>Eukaryota</taxon>
        <taxon>Viridiplantae</taxon>
        <taxon>Streptophyta</taxon>
        <taxon>Embryophyta</taxon>
        <taxon>Tracheophyta</taxon>
        <taxon>Spermatophyta</taxon>
        <taxon>Magnoliopsida</taxon>
        <taxon>eudicotyledons</taxon>
        <taxon>Gunneridae</taxon>
        <taxon>Pentapetalae</taxon>
        <taxon>rosids</taxon>
        <taxon>malvids</taxon>
        <taxon>Brassicales</taxon>
        <taxon>Brassicaceae</taxon>
        <taxon>Coluteocarpeae</taxon>
        <taxon>Microthlaspi</taxon>
    </lineage>
</organism>
<dbReference type="AlphaFoldDB" id="A0A6D2IQC1"/>
<gene>
    <name evidence="3" type="ORF">MERR_LOCUS19887</name>
</gene>
<evidence type="ECO:0000313" key="4">
    <source>
        <dbReference type="Proteomes" id="UP000467841"/>
    </source>
</evidence>
<feature type="compositionally biased region" description="Pro residues" evidence="1">
    <location>
        <begin position="96"/>
        <end position="107"/>
    </location>
</feature>
<reference evidence="3" key="1">
    <citation type="submission" date="2020-01" db="EMBL/GenBank/DDBJ databases">
        <authorList>
            <person name="Mishra B."/>
        </authorList>
    </citation>
    <scope>NUCLEOTIDE SEQUENCE [LARGE SCALE GENOMIC DNA]</scope>
</reference>
<evidence type="ECO:0000256" key="1">
    <source>
        <dbReference type="SAM" id="MobiDB-lite"/>
    </source>
</evidence>
<dbReference type="Proteomes" id="UP000467841">
    <property type="component" value="Unassembled WGS sequence"/>
</dbReference>
<dbReference type="EMBL" id="CACVBM020001125">
    <property type="protein sequence ID" value="CAA7032652.1"/>
    <property type="molecule type" value="Genomic_DNA"/>
</dbReference>
<feature type="domain" description="BZIP" evidence="2">
    <location>
        <begin position="70"/>
        <end position="84"/>
    </location>
</feature>
<feature type="region of interest" description="Disordered" evidence="1">
    <location>
        <begin position="1"/>
        <end position="113"/>
    </location>
</feature>
<name>A0A6D2IQC1_9BRAS</name>
<proteinExistence type="predicted"/>
<dbReference type="PROSITE" id="PS00036">
    <property type="entry name" value="BZIP_BASIC"/>
    <property type="match status" value="1"/>
</dbReference>